<dbReference type="PIRSF" id="PIRSF000443">
    <property type="entry name" value="Homoser_Ac_trans"/>
    <property type="match status" value="1"/>
</dbReference>
<dbReference type="EMBL" id="JBHUPC010000013">
    <property type="protein sequence ID" value="MFD2891899.1"/>
    <property type="molecule type" value="Genomic_DNA"/>
</dbReference>
<dbReference type="RefSeq" id="WP_379811512.1">
    <property type="nucleotide sequence ID" value="NZ_JBHUPC010000013.1"/>
</dbReference>
<dbReference type="Gene3D" id="3.40.50.1820">
    <property type="entry name" value="alpha/beta hydrolase"/>
    <property type="match status" value="1"/>
</dbReference>
<dbReference type="InterPro" id="IPR008220">
    <property type="entry name" value="HAT_MetX-like"/>
</dbReference>
<evidence type="ECO:0000313" key="4">
    <source>
        <dbReference type="Proteomes" id="UP001597534"/>
    </source>
</evidence>
<sequence>MSRLKLNKIVVENFQLIAGDTLSKVILSYQVFGRLMGTAPLVLVNHALTGNSQVLGENGWWNDLIGEHKTIDTQRYTVLAFNIPGNGFLDATNLIENYKAVATYDIAKLFWNALDILKVKEVFAVIGGSLGGAIAWEMATIRPQSVQNLIPIATSWKSSDWLIGNVLIQDLILNNSKNPIHDARVHAMLLYRTPESLHQKFKATIQEGNEIFQVESWLLHHGKKLHNRFNLASYKLMNHLLKTIDVLKNRTIEEMAKTITANVYLVSIDTDYFFTADEIRCCYTEMKKYKQNVSYHQIESKHGHDAFLIEYKQLHKILKSIFKL</sequence>
<organism evidence="3 4">
    <name type="scientific">Flavobacterium chuncheonense</name>
    <dbReference type="NCBI Taxonomy" id="2026653"/>
    <lineage>
        <taxon>Bacteria</taxon>
        <taxon>Pseudomonadati</taxon>
        <taxon>Bacteroidota</taxon>
        <taxon>Flavobacteriia</taxon>
        <taxon>Flavobacteriales</taxon>
        <taxon>Flavobacteriaceae</taxon>
        <taxon>Flavobacterium</taxon>
    </lineage>
</organism>
<dbReference type="GO" id="GO:0016787">
    <property type="term" value="F:hydrolase activity"/>
    <property type="evidence" value="ECO:0007669"/>
    <property type="project" value="UniProtKB-KW"/>
</dbReference>
<dbReference type="Pfam" id="PF00561">
    <property type="entry name" value="Abhydrolase_1"/>
    <property type="match status" value="1"/>
</dbReference>
<evidence type="ECO:0000256" key="1">
    <source>
        <dbReference type="ARBA" id="ARBA00022679"/>
    </source>
</evidence>
<gene>
    <name evidence="3" type="ORF">ACFS5J_07745</name>
</gene>
<protein>
    <submittedName>
        <fullName evidence="3">Alpha/beta fold hydrolase</fullName>
    </submittedName>
</protein>
<evidence type="ECO:0000259" key="2">
    <source>
        <dbReference type="Pfam" id="PF00561"/>
    </source>
</evidence>
<keyword evidence="4" id="KW-1185">Reference proteome</keyword>
<dbReference type="SUPFAM" id="SSF53474">
    <property type="entry name" value="alpha/beta-Hydrolases"/>
    <property type="match status" value="1"/>
</dbReference>
<dbReference type="InterPro" id="IPR000073">
    <property type="entry name" value="AB_hydrolase_1"/>
</dbReference>
<feature type="domain" description="AB hydrolase-1" evidence="2">
    <location>
        <begin position="40"/>
        <end position="154"/>
    </location>
</feature>
<dbReference type="Proteomes" id="UP001597534">
    <property type="component" value="Unassembled WGS sequence"/>
</dbReference>
<dbReference type="PANTHER" id="PTHR32268:SF11">
    <property type="entry name" value="HOMOSERINE O-ACETYLTRANSFERASE"/>
    <property type="match status" value="1"/>
</dbReference>
<name>A0ABW5YLN5_9FLAO</name>
<accession>A0ABW5YLN5</accession>
<comment type="caution">
    <text evidence="3">The sequence shown here is derived from an EMBL/GenBank/DDBJ whole genome shotgun (WGS) entry which is preliminary data.</text>
</comment>
<reference evidence="4" key="1">
    <citation type="journal article" date="2019" name="Int. J. Syst. Evol. Microbiol.">
        <title>The Global Catalogue of Microorganisms (GCM) 10K type strain sequencing project: providing services to taxonomists for standard genome sequencing and annotation.</title>
        <authorList>
            <consortium name="The Broad Institute Genomics Platform"/>
            <consortium name="The Broad Institute Genome Sequencing Center for Infectious Disease"/>
            <person name="Wu L."/>
            <person name="Ma J."/>
        </authorList>
    </citation>
    <scope>NUCLEOTIDE SEQUENCE [LARGE SCALE GENOMIC DNA]</scope>
    <source>
        <strain evidence="4">KCTC 22671</strain>
    </source>
</reference>
<evidence type="ECO:0000313" key="3">
    <source>
        <dbReference type="EMBL" id="MFD2891899.1"/>
    </source>
</evidence>
<proteinExistence type="predicted"/>
<keyword evidence="1" id="KW-0808">Transferase</keyword>
<dbReference type="PANTHER" id="PTHR32268">
    <property type="entry name" value="HOMOSERINE O-ACETYLTRANSFERASE"/>
    <property type="match status" value="1"/>
</dbReference>
<keyword evidence="3" id="KW-0378">Hydrolase</keyword>
<dbReference type="InterPro" id="IPR029058">
    <property type="entry name" value="AB_hydrolase_fold"/>
</dbReference>